<dbReference type="AlphaFoldDB" id="A0A5E4SLW1"/>
<reference evidence="1 2" key="1">
    <citation type="submission" date="2019-08" db="EMBL/GenBank/DDBJ databases">
        <authorList>
            <person name="Peeters C."/>
        </authorList>
    </citation>
    <scope>NUCLEOTIDE SEQUENCE [LARGE SCALE GENOMIC DNA]</scope>
    <source>
        <strain evidence="1 2">LMG 31110</strain>
    </source>
</reference>
<organism evidence="1 2">
    <name type="scientific">Pandoraea communis</name>
    <dbReference type="NCBI Taxonomy" id="2508297"/>
    <lineage>
        <taxon>Bacteria</taxon>
        <taxon>Pseudomonadati</taxon>
        <taxon>Pseudomonadota</taxon>
        <taxon>Betaproteobacteria</taxon>
        <taxon>Burkholderiales</taxon>
        <taxon>Burkholderiaceae</taxon>
        <taxon>Pandoraea</taxon>
    </lineage>
</organism>
<proteinExistence type="predicted"/>
<protein>
    <submittedName>
        <fullName evidence="1">Uncharacterized protein</fullName>
    </submittedName>
</protein>
<evidence type="ECO:0000313" key="1">
    <source>
        <dbReference type="EMBL" id="VVD76727.1"/>
    </source>
</evidence>
<accession>A0A5E4SLW1</accession>
<dbReference type="Proteomes" id="UP000337189">
    <property type="component" value="Unassembled WGS sequence"/>
</dbReference>
<dbReference type="EMBL" id="CABPSJ010000001">
    <property type="protein sequence ID" value="VVD76727.1"/>
    <property type="molecule type" value="Genomic_DNA"/>
</dbReference>
<gene>
    <name evidence="1" type="ORF">PCO31110_00909</name>
</gene>
<evidence type="ECO:0000313" key="2">
    <source>
        <dbReference type="Proteomes" id="UP000337189"/>
    </source>
</evidence>
<sequence>MPCTTQSKPVDFLWISPAFFMNKLWISSGKVSSFRLETTMGRALLADVANALPNSLDNYFPNAFARNAVTRAMASSLASGWVPVIGTTWVRGLANSGRLRTGRLG</sequence>
<name>A0A5E4SLW1_9BURK</name>